<gene>
    <name evidence="2" type="ORF">B9059_010020</name>
</gene>
<proteinExistence type="predicted"/>
<evidence type="ECO:0000313" key="3">
    <source>
        <dbReference type="Proteomes" id="UP000286098"/>
    </source>
</evidence>
<evidence type="ECO:0000256" key="1">
    <source>
        <dbReference type="SAM" id="MobiDB-lite"/>
    </source>
</evidence>
<feature type="compositionally biased region" description="Polar residues" evidence="1">
    <location>
        <begin position="1"/>
        <end position="11"/>
    </location>
</feature>
<evidence type="ECO:0000313" key="2">
    <source>
        <dbReference type="EMBL" id="RNT42480.1"/>
    </source>
</evidence>
<name>A0AAX1WL14_9ENTR</name>
<protein>
    <submittedName>
        <fullName evidence="2">Uncharacterized protein</fullName>
    </submittedName>
</protein>
<dbReference type="AlphaFoldDB" id="A0AAX1WL14"/>
<feature type="region of interest" description="Disordered" evidence="1">
    <location>
        <begin position="1"/>
        <end position="27"/>
    </location>
</feature>
<dbReference type="EMBL" id="NEYZ02000047">
    <property type="protein sequence ID" value="RNT42480.1"/>
    <property type="molecule type" value="Genomic_DNA"/>
</dbReference>
<accession>A0AAX1WL14</accession>
<comment type="caution">
    <text evidence="2">The sequence shown here is derived from an EMBL/GenBank/DDBJ whole genome shotgun (WGS) entry which is preliminary data.</text>
</comment>
<feature type="compositionally biased region" description="Basic and acidic residues" evidence="1">
    <location>
        <begin position="18"/>
        <end position="27"/>
    </location>
</feature>
<reference evidence="2 3" key="1">
    <citation type="submission" date="2018-10" db="EMBL/GenBank/DDBJ databases">
        <authorList>
            <person name="Vanduin D."/>
            <person name="Fouts D."/>
            <person name="Wright M."/>
            <person name="Sutton G."/>
            <person name="Nguyen K."/>
            <person name="Kreiswirth B."/>
            <person name="Chen L."/>
            <person name="Rojas L."/>
            <person name="Hujer A."/>
            <person name="Hujer K."/>
            <person name="Bonomo R."/>
            <person name="Adams M."/>
        </authorList>
    </citation>
    <scope>NUCLEOTIDE SEQUENCE [LARGE SCALE GENOMIC DNA]</scope>
    <source>
        <strain evidence="2 3">CRK0054</strain>
    </source>
</reference>
<organism evidence="2 3">
    <name type="scientific">Enterobacter roggenkampii</name>
    <dbReference type="NCBI Taxonomy" id="1812935"/>
    <lineage>
        <taxon>Bacteria</taxon>
        <taxon>Pseudomonadati</taxon>
        <taxon>Pseudomonadota</taxon>
        <taxon>Gammaproteobacteria</taxon>
        <taxon>Enterobacterales</taxon>
        <taxon>Enterobacteriaceae</taxon>
        <taxon>Enterobacter</taxon>
        <taxon>Enterobacter cloacae complex</taxon>
    </lineage>
</organism>
<dbReference type="Proteomes" id="UP000286098">
    <property type="component" value="Unassembled WGS sequence"/>
</dbReference>
<sequence length="77" mass="9027">MNKRLTNQNVGQKKPPHHVGEDRDGEEIRPVTQWNKRIYSNLRLHFDYTSTKKAPCITGLHTALLPSTRFLKWLQCL</sequence>